<comment type="caution">
    <text evidence="4">The sequence shown here is derived from an EMBL/GenBank/DDBJ whole genome shotgun (WGS) entry which is preliminary data.</text>
</comment>
<dbReference type="Pfam" id="PF00440">
    <property type="entry name" value="TetR_N"/>
    <property type="match status" value="1"/>
</dbReference>
<protein>
    <submittedName>
        <fullName evidence="4">TetR/AcrR family transcriptional regulator</fullName>
    </submittedName>
</protein>
<dbReference type="PROSITE" id="PS50977">
    <property type="entry name" value="HTH_TETR_2"/>
    <property type="match status" value="1"/>
</dbReference>
<sequence>MKPAGNIEQNVIACAHRLFIEKGYVNTSMSDIAAAVGITRPALHYYFRTKERLFRAIYGDILQEVIPRIHDILIRDIPFMERLDRIIDEYVALFLNNPDLPYFMIGEIQRDVNHLIEAARELKIDKYILDIQNALKTAMREGILRPVPSRIVFLTLYSQLTFPFLMKNLVTTLLLEDKEQFSVFIREWKRNVLSQMACLLCPQDENGDV</sequence>
<dbReference type="EMBL" id="JACOOK010000003">
    <property type="protein sequence ID" value="MBC5616625.1"/>
    <property type="molecule type" value="Genomic_DNA"/>
</dbReference>
<dbReference type="SUPFAM" id="SSF46689">
    <property type="entry name" value="Homeodomain-like"/>
    <property type="match status" value="1"/>
</dbReference>
<gene>
    <name evidence="4" type="ORF">H8S08_06275</name>
</gene>
<dbReference type="Gene3D" id="1.10.357.10">
    <property type="entry name" value="Tetracycline Repressor, domain 2"/>
    <property type="match status" value="1"/>
</dbReference>
<organism evidence="4 5">
    <name type="scientific">Alistipes hominis</name>
    <dbReference type="NCBI Taxonomy" id="2763015"/>
    <lineage>
        <taxon>Bacteria</taxon>
        <taxon>Pseudomonadati</taxon>
        <taxon>Bacteroidota</taxon>
        <taxon>Bacteroidia</taxon>
        <taxon>Bacteroidales</taxon>
        <taxon>Rikenellaceae</taxon>
        <taxon>Alistipes</taxon>
    </lineage>
</organism>
<keyword evidence="5" id="KW-1185">Reference proteome</keyword>
<dbReference type="PANTHER" id="PTHR30055:SF207">
    <property type="entry name" value="HTH-TYPE TRANSCRIPTIONAL REPRESSOR FATR"/>
    <property type="match status" value="1"/>
</dbReference>
<dbReference type="Proteomes" id="UP000636891">
    <property type="component" value="Unassembled WGS sequence"/>
</dbReference>
<dbReference type="PRINTS" id="PR00455">
    <property type="entry name" value="HTHTETR"/>
</dbReference>
<dbReference type="PANTHER" id="PTHR30055">
    <property type="entry name" value="HTH-TYPE TRANSCRIPTIONAL REGULATOR RUTR"/>
    <property type="match status" value="1"/>
</dbReference>
<dbReference type="InterPro" id="IPR023772">
    <property type="entry name" value="DNA-bd_HTH_TetR-type_CS"/>
</dbReference>
<feature type="DNA-binding region" description="H-T-H motif" evidence="2">
    <location>
        <begin position="28"/>
        <end position="47"/>
    </location>
</feature>
<evidence type="ECO:0000313" key="5">
    <source>
        <dbReference type="Proteomes" id="UP000636891"/>
    </source>
</evidence>
<dbReference type="InterPro" id="IPR050109">
    <property type="entry name" value="HTH-type_TetR-like_transc_reg"/>
</dbReference>
<evidence type="ECO:0000313" key="4">
    <source>
        <dbReference type="EMBL" id="MBC5616625.1"/>
    </source>
</evidence>
<dbReference type="SUPFAM" id="SSF48498">
    <property type="entry name" value="Tetracyclin repressor-like, C-terminal domain"/>
    <property type="match status" value="1"/>
</dbReference>
<feature type="domain" description="HTH tetR-type" evidence="3">
    <location>
        <begin position="5"/>
        <end position="65"/>
    </location>
</feature>
<dbReference type="InterPro" id="IPR036271">
    <property type="entry name" value="Tet_transcr_reg_TetR-rel_C_sf"/>
</dbReference>
<dbReference type="PROSITE" id="PS01081">
    <property type="entry name" value="HTH_TETR_1"/>
    <property type="match status" value="1"/>
</dbReference>
<proteinExistence type="predicted"/>
<dbReference type="InterPro" id="IPR001647">
    <property type="entry name" value="HTH_TetR"/>
</dbReference>
<evidence type="ECO:0000259" key="3">
    <source>
        <dbReference type="PROSITE" id="PS50977"/>
    </source>
</evidence>
<reference evidence="4 5" key="1">
    <citation type="submission" date="2020-08" db="EMBL/GenBank/DDBJ databases">
        <title>Genome public.</title>
        <authorList>
            <person name="Liu C."/>
            <person name="Sun Q."/>
        </authorList>
    </citation>
    <scope>NUCLEOTIDE SEQUENCE [LARGE SCALE GENOMIC DNA]</scope>
    <source>
        <strain evidence="4 5">New-7</strain>
    </source>
</reference>
<evidence type="ECO:0000256" key="2">
    <source>
        <dbReference type="PROSITE-ProRule" id="PRU00335"/>
    </source>
</evidence>
<name>A0ABR7CLW5_9BACT</name>
<accession>A0ABR7CLW5</accession>
<evidence type="ECO:0000256" key="1">
    <source>
        <dbReference type="ARBA" id="ARBA00023125"/>
    </source>
</evidence>
<dbReference type="InterPro" id="IPR009057">
    <property type="entry name" value="Homeodomain-like_sf"/>
</dbReference>
<dbReference type="RefSeq" id="WP_101573812.1">
    <property type="nucleotide sequence ID" value="NZ_JACOOK010000003.1"/>
</dbReference>
<keyword evidence="1 2" id="KW-0238">DNA-binding</keyword>